<dbReference type="KEGG" id="rarg:115754003"/>
<evidence type="ECO:0000256" key="1">
    <source>
        <dbReference type="SAM" id="MobiDB-lite"/>
    </source>
</evidence>
<dbReference type="Proteomes" id="UP000827889">
    <property type="component" value="Chromosome 5"/>
</dbReference>
<evidence type="ECO:0000313" key="3">
    <source>
        <dbReference type="RefSeq" id="XP_030548754.1"/>
    </source>
</evidence>
<dbReference type="OrthoDB" id="1649181at2759"/>
<dbReference type="GeneID" id="115754003"/>
<proteinExistence type="predicted"/>
<feature type="compositionally biased region" description="Basic residues" evidence="1">
    <location>
        <begin position="121"/>
        <end position="131"/>
    </location>
</feature>
<protein>
    <submittedName>
        <fullName evidence="3">Uncharacterized protein LOC115754003</fullName>
    </submittedName>
</protein>
<sequence length="138" mass="15207">MFARSCSMEYRSFFHPGIPAAKDPTPDLLGSSEEDGDLYAELWQQILQLTSDSDDNLVDLTNQSLCQVAVPSPITCSDWRVNNRNVEPPPVWWLSPPSSGSGTGVFIPSSVATERGGRQGRAAKKKKKKEAKKQVENK</sequence>
<evidence type="ECO:0000313" key="2">
    <source>
        <dbReference type="Proteomes" id="UP000827889"/>
    </source>
</evidence>
<keyword evidence="2" id="KW-1185">Reference proteome</keyword>
<name>A0A8B8QNJ9_9MYRT</name>
<accession>A0A8B8QNJ9</accession>
<dbReference type="PANTHER" id="PTHR34956:SF1">
    <property type="entry name" value="DUF4005 DOMAIN-CONTAINING PROTEIN"/>
    <property type="match status" value="1"/>
</dbReference>
<organism evidence="2 3">
    <name type="scientific">Rhodamnia argentea</name>
    <dbReference type="NCBI Taxonomy" id="178133"/>
    <lineage>
        <taxon>Eukaryota</taxon>
        <taxon>Viridiplantae</taxon>
        <taxon>Streptophyta</taxon>
        <taxon>Embryophyta</taxon>
        <taxon>Tracheophyta</taxon>
        <taxon>Spermatophyta</taxon>
        <taxon>Magnoliopsida</taxon>
        <taxon>eudicotyledons</taxon>
        <taxon>Gunneridae</taxon>
        <taxon>Pentapetalae</taxon>
        <taxon>rosids</taxon>
        <taxon>malvids</taxon>
        <taxon>Myrtales</taxon>
        <taxon>Myrtaceae</taxon>
        <taxon>Myrtoideae</taxon>
        <taxon>Myrteae</taxon>
        <taxon>Australasian group</taxon>
        <taxon>Rhodamnia</taxon>
    </lineage>
</organism>
<gene>
    <name evidence="3" type="primary">LOC115754003</name>
</gene>
<dbReference type="PANTHER" id="PTHR34956">
    <property type="entry name" value="OS05G0397300 PROTEIN"/>
    <property type="match status" value="1"/>
</dbReference>
<dbReference type="AlphaFoldDB" id="A0A8B8QNJ9"/>
<feature type="region of interest" description="Disordered" evidence="1">
    <location>
        <begin position="94"/>
        <end position="138"/>
    </location>
</feature>
<dbReference type="RefSeq" id="XP_030548754.1">
    <property type="nucleotide sequence ID" value="XM_030692894.2"/>
</dbReference>
<reference evidence="3" key="1">
    <citation type="submission" date="2025-08" db="UniProtKB">
        <authorList>
            <consortium name="RefSeq"/>
        </authorList>
    </citation>
    <scope>IDENTIFICATION</scope>
    <source>
        <tissue evidence="3">Leaf</tissue>
    </source>
</reference>